<evidence type="ECO:0000313" key="3">
    <source>
        <dbReference type="Proteomes" id="UP001365542"/>
    </source>
</evidence>
<organism evidence="2 3">
    <name type="scientific">Orbilia ellipsospora</name>
    <dbReference type="NCBI Taxonomy" id="2528407"/>
    <lineage>
        <taxon>Eukaryota</taxon>
        <taxon>Fungi</taxon>
        <taxon>Dikarya</taxon>
        <taxon>Ascomycota</taxon>
        <taxon>Pezizomycotina</taxon>
        <taxon>Orbiliomycetes</taxon>
        <taxon>Orbiliales</taxon>
        <taxon>Orbiliaceae</taxon>
        <taxon>Orbilia</taxon>
    </lineage>
</organism>
<feature type="region of interest" description="Disordered" evidence="1">
    <location>
        <begin position="1"/>
        <end position="46"/>
    </location>
</feature>
<name>A0AAV9XS63_9PEZI</name>
<evidence type="ECO:0000313" key="2">
    <source>
        <dbReference type="EMBL" id="KAK6544819.1"/>
    </source>
</evidence>
<dbReference type="AlphaFoldDB" id="A0AAV9XS63"/>
<reference evidence="2 3" key="1">
    <citation type="submission" date="2019-10" db="EMBL/GenBank/DDBJ databases">
        <authorList>
            <person name="Palmer J.M."/>
        </authorList>
    </citation>
    <scope>NUCLEOTIDE SEQUENCE [LARGE SCALE GENOMIC DNA]</scope>
    <source>
        <strain evidence="2 3">TWF694</strain>
    </source>
</reference>
<comment type="caution">
    <text evidence="2">The sequence shown here is derived from an EMBL/GenBank/DDBJ whole genome shotgun (WGS) entry which is preliminary data.</text>
</comment>
<dbReference type="Proteomes" id="UP001365542">
    <property type="component" value="Unassembled WGS sequence"/>
</dbReference>
<accession>A0AAV9XS63</accession>
<sequence>MSEPCDQSSKPQQLQEQKLALGGPDPDSNISGNWDAEDANSMPISSPLHLRDEYSQMQTPSVSEKQPPPFLPYVAPSDALPYLKRQIKHYFFRARSRVKQDVLFEISKPADSGVANNLGVEKICPPIQNQASTATSTSHGSNNITSKAKFQVKSSTLASMISLARGMSFISARRLGHRSRKDIRPHKDSVFGETILMRLCNLDLSLQSGGKEKEHIYQIGADACKVATEAIIGILTGIYEIYPSALYVVFRANNGCGHHTAEALMHYEQDPDILWSLWLHQNISFARHYPHIFLAIGLWEQVFRLPGLPGRTEFYGKMYPKHILENIKVAKSGYKARVRKFTKKTS</sequence>
<gene>
    <name evidence="2" type="ORF">TWF694_001502</name>
</gene>
<proteinExistence type="predicted"/>
<evidence type="ECO:0000256" key="1">
    <source>
        <dbReference type="SAM" id="MobiDB-lite"/>
    </source>
</evidence>
<protein>
    <submittedName>
        <fullName evidence="2">Uncharacterized protein</fullName>
    </submittedName>
</protein>
<feature type="compositionally biased region" description="Polar residues" evidence="1">
    <location>
        <begin position="1"/>
        <end position="16"/>
    </location>
</feature>
<keyword evidence="3" id="KW-1185">Reference proteome</keyword>
<dbReference type="EMBL" id="JAVHJO010000001">
    <property type="protein sequence ID" value="KAK6544819.1"/>
    <property type="molecule type" value="Genomic_DNA"/>
</dbReference>